<dbReference type="EMBL" id="BQMJ01000057">
    <property type="protein sequence ID" value="GJQ14617.1"/>
    <property type="molecule type" value="Genomic_DNA"/>
</dbReference>
<dbReference type="PANTHER" id="PTHR43058">
    <property type="entry name" value="SLR0655 PROTEIN"/>
    <property type="match status" value="1"/>
</dbReference>
<reference evidence="2" key="1">
    <citation type="journal article" date="2022" name="Proc. Natl. Acad. Sci. U.S.A.">
        <title>Life cycle and functional genomics of the unicellular red alga Galdieria for elucidating algal and plant evolution and industrial use.</title>
        <authorList>
            <person name="Hirooka S."/>
            <person name="Itabashi T."/>
            <person name="Ichinose T.M."/>
            <person name="Onuma R."/>
            <person name="Fujiwara T."/>
            <person name="Yamashita S."/>
            <person name="Jong L.W."/>
            <person name="Tomita R."/>
            <person name="Iwane A.H."/>
            <person name="Miyagishima S.Y."/>
        </authorList>
    </citation>
    <scope>NUCLEOTIDE SEQUENCE</scope>
    <source>
        <strain evidence="2">NBRC 102759</strain>
    </source>
</reference>
<dbReference type="OrthoDB" id="18996at2759"/>
<protein>
    <recommendedName>
        <fullName evidence="1">DUF427 domain-containing protein</fullName>
    </recommendedName>
</protein>
<feature type="domain" description="DUF427" evidence="1">
    <location>
        <begin position="81"/>
        <end position="170"/>
    </location>
</feature>
<gene>
    <name evidence="2" type="ORF">GpartN1_g6408.t1</name>
</gene>
<proteinExistence type="predicted"/>
<sequence length="213" mass="24865">MIGCFSGFCTVNQTQVHRLPNSLSRAPLKRLFFKTQCNQQKVRRQILSRKFYMSNTEELKEENVWDYPRPPKLEKTKQRLRVIHRGKVIADTQDGYRILETSHPPTYYFPPESVNRSLFKESNLKTFCEFKGTAIYYDIHVEDSVVKNGAWCYPETRGLYKPISGYLSFYGSKFDEAYVGNEKIIPQEGDFYGGWITKNLKGPFKGAPGTRFW</sequence>
<dbReference type="PANTHER" id="PTHR43058:SF1">
    <property type="entry name" value="DUF427 DOMAIN-CONTAINING PROTEIN"/>
    <property type="match status" value="1"/>
</dbReference>
<dbReference type="Proteomes" id="UP001061958">
    <property type="component" value="Unassembled WGS sequence"/>
</dbReference>
<name>A0A9C7UTE8_9RHOD</name>
<organism evidence="2 3">
    <name type="scientific">Galdieria partita</name>
    <dbReference type="NCBI Taxonomy" id="83374"/>
    <lineage>
        <taxon>Eukaryota</taxon>
        <taxon>Rhodophyta</taxon>
        <taxon>Bangiophyceae</taxon>
        <taxon>Galdieriales</taxon>
        <taxon>Galdieriaceae</taxon>
        <taxon>Galdieria</taxon>
    </lineage>
</organism>
<dbReference type="AlphaFoldDB" id="A0A9C7UTE8"/>
<evidence type="ECO:0000313" key="2">
    <source>
        <dbReference type="EMBL" id="GJQ14617.1"/>
    </source>
</evidence>
<comment type="caution">
    <text evidence="2">The sequence shown here is derived from an EMBL/GenBank/DDBJ whole genome shotgun (WGS) entry which is preliminary data.</text>
</comment>
<evidence type="ECO:0000313" key="3">
    <source>
        <dbReference type="Proteomes" id="UP001061958"/>
    </source>
</evidence>
<dbReference type="Pfam" id="PF04248">
    <property type="entry name" value="NTP_transf_9"/>
    <property type="match status" value="1"/>
</dbReference>
<reference evidence="2" key="2">
    <citation type="submission" date="2022-01" db="EMBL/GenBank/DDBJ databases">
        <authorList>
            <person name="Hirooka S."/>
            <person name="Miyagishima S.Y."/>
        </authorList>
    </citation>
    <scope>NUCLEOTIDE SEQUENCE</scope>
    <source>
        <strain evidence="2">NBRC 102759</strain>
    </source>
</reference>
<dbReference type="InterPro" id="IPR007361">
    <property type="entry name" value="DUF427"/>
</dbReference>
<evidence type="ECO:0000259" key="1">
    <source>
        <dbReference type="Pfam" id="PF04248"/>
    </source>
</evidence>
<dbReference type="Gene3D" id="2.170.150.40">
    <property type="entry name" value="Domain of unknown function (DUF427)"/>
    <property type="match status" value="1"/>
</dbReference>
<keyword evidence="3" id="KW-1185">Reference proteome</keyword>
<accession>A0A9C7UTE8</accession>
<dbReference type="InterPro" id="IPR038694">
    <property type="entry name" value="DUF427_sf"/>
</dbReference>